<protein>
    <recommendedName>
        <fullName evidence="4">ATP-binding protein</fullName>
    </recommendedName>
</protein>
<dbReference type="Proteomes" id="UP001050808">
    <property type="component" value="Unassembled WGS sequence"/>
</dbReference>
<evidence type="ECO:0000256" key="1">
    <source>
        <dbReference type="SAM" id="SignalP"/>
    </source>
</evidence>
<reference evidence="2" key="1">
    <citation type="submission" date="2024-05" db="EMBL/GenBank/DDBJ databases">
        <title>Whole genome shotgun sequence of Streptomyces violascens NBRC 12920.</title>
        <authorList>
            <person name="Komaki H."/>
            <person name="Tamura T."/>
        </authorList>
    </citation>
    <scope>NUCLEOTIDE SEQUENCE</scope>
    <source>
        <strain evidence="2">NBRC 12920</strain>
    </source>
</reference>
<feature type="signal peptide" evidence="1">
    <location>
        <begin position="1"/>
        <end position="41"/>
    </location>
</feature>
<gene>
    <name evidence="2" type="ORF">Sviol_26500</name>
</gene>
<feature type="chain" id="PRO_5047400363" description="ATP-binding protein" evidence="1">
    <location>
        <begin position="42"/>
        <end position="137"/>
    </location>
</feature>
<organism evidence="2 3">
    <name type="scientific">Streptomyces violascens</name>
    <dbReference type="NCBI Taxonomy" id="67381"/>
    <lineage>
        <taxon>Bacteria</taxon>
        <taxon>Bacillati</taxon>
        <taxon>Actinomycetota</taxon>
        <taxon>Actinomycetes</taxon>
        <taxon>Kitasatosporales</taxon>
        <taxon>Streptomycetaceae</taxon>
        <taxon>Streptomyces</taxon>
    </lineage>
</organism>
<dbReference type="EMBL" id="BNDY01000005">
    <property type="protein sequence ID" value="GHI38242.1"/>
    <property type="molecule type" value="Genomic_DNA"/>
</dbReference>
<sequence>MGHHEAAKAARTLRHRALLRAGLTVTAAGAALAGAGSAAQAAPVAEAPATGQSAMANDLAAGAQGAAGAVGYAIAPAKSLRLDPLANTGVDPLNNGVGTQVADFQPVSTEMATSPVTSGGALKDLPVAGQAAGLLPG</sequence>
<accession>A0ABQ3QLT1</accession>
<evidence type="ECO:0000313" key="3">
    <source>
        <dbReference type="Proteomes" id="UP001050808"/>
    </source>
</evidence>
<keyword evidence="3" id="KW-1185">Reference proteome</keyword>
<dbReference type="RefSeq" id="WP_189962925.1">
    <property type="nucleotide sequence ID" value="NZ_BMUA01000007.1"/>
</dbReference>
<evidence type="ECO:0000313" key="2">
    <source>
        <dbReference type="EMBL" id="GHI38242.1"/>
    </source>
</evidence>
<name>A0ABQ3QLT1_9ACTN</name>
<comment type="caution">
    <text evidence="2">The sequence shown here is derived from an EMBL/GenBank/DDBJ whole genome shotgun (WGS) entry which is preliminary data.</text>
</comment>
<proteinExistence type="predicted"/>
<dbReference type="PROSITE" id="PS51318">
    <property type="entry name" value="TAT"/>
    <property type="match status" value="1"/>
</dbReference>
<evidence type="ECO:0008006" key="4">
    <source>
        <dbReference type="Google" id="ProtNLM"/>
    </source>
</evidence>
<keyword evidence="1" id="KW-0732">Signal</keyword>
<dbReference type="InterPro" id="IPR006311">
    <property type="entry name" value="TAT_signal"/>
</dbReference>